<feature type="active site" description="Nucleophile" evidence="4 5">
    <location>
        <position position="53"/>
    </location>
</feature>
<dbReference type="PIRSF" id="PIRSF001430">
    <property type="entry name" value="tRNA_psdUrid_synth"/>
    <property type="match status" value="1"/>
</dbReference>
<dbReference type="Proteomes" id="UP000886808">
    <property type="component" value="Unassembled WGS sequence"/>
</dbReference>
<keyword evidence="3 4" id="KW-0413">Isomerase</keyword>
<evidence type="ECO:0000313" key="10">
    <source>
        <dbReference type="Proteomes" id="UP000886808"/>
    </source>
</evidence>
<proteinExistence type="inferred from homology"/>
<dbReference type="GO" id="GO:0031119">
    <property type="term" value="P:tRNA pseudouridine synthesis"/>
    <property type="evidence" value="ECO:0007669"/>
    <property type="project" value="UniProtKB-UniRule"/>
</dbReference>
<dbReference type="CDD" id="cd02570">
    <property type="entry name" value="PseudoU_synth_EcTruA"/>
    <property type="match status" value="1"/>
</dbReference>
<gene>
    <name evidence="4 9" type="primary">truA</name>
    <name evidence="9" type="ORF">H9746_08105</name>
</gene>
<dbReference type="Gene3D" id="3.30.70.580">
    <property type="entry name" value="Pseudouridine synthase I, catalytic domain, N-terminal subdomain"/>
    <property type="match status" value="1"/>
</dbReference>
<dbReference type="InterPro" id="IPR020103">
    <property type="entry name" value="PsdUridine_synth_cat_dom_sf"/>
</dbReference>
<comment type="caution">
    <text evidence="4">Lacks conserved residue(s) required for the propagation of feature annotation.</text>
</comment>
<evidence type="ECO:0000256" key="1">
    <source>
        <dbReference type="ARBA" id="ARBA00009375"/>
    </source>
</evidence>
<feature type="domain" description="Pseudouridine synthase I TruA alpha/beta" evidence="8">
    <location>
        <begin position="144"/>
        <end position="246"/>
    </location>
</feature>
<dbReference type="GO" id="GO:0160147">
    <property type="term" value="F:tRNA pseudouridine(38-40) synthase activity"/>
    <property type="evidence" value="ECO:0007669"/>
    <property type="project" value="UniProtKB-EC"/>
</dbReference>
<dbReference type="InterPro" id="IPR001406">
    <property type="entry name" value="PsdUridine_synth_TruA"/>
</dbReference>
<reference evidence="9" key="1">
    <citation type="journal article" date="2021" name="PeerJ">
        <title>Extensive microbial diversity within the chicken gut microbiome revealed by metagenomics and culture.</title>
        <authorList>
            <person name="Gilroy R."/>
            <person name="Ravi A."/>
            <person name="Getino M."/>
            <person name="Pursley I."/>
            <person name="Horton D.L."/>
            <person name="Alikhan N.F."/>
            <person name="Baker D."/>
            <person name="Gharbi K."/>
            <person name="Hall N."/>
            <person name="Watson M."/>
            <person name="Adriaenssens E.M."/>
            <person name="Foster-Nyarko E."/>
            <person name="Jarju S."/>
            <person name="Secka A."/>
            <person name="Antonio M."/>
            <person name="Oren A."/>
            <person name="Chaudhuri R.R."/>
            <person name="La Ragione R."/>
            <person name="Hildebrand F."/>
            <person name="Pallen M.J."/>
        </authorList>
    </citation>
    <scope>NUCLEOTIDE SEQUENCE</scope>
    <source>
        <strain evidence="9">CHK193-4272</strain>
    </source>
</reference>
<dbReference type="Pfam" id="PF01416">
    <property type="entry name" value="PseudoU_synth_1"/>
    <property type="match status" value="2"/>
</dbReference>
<comment type="function">
    <text evidence="4">Formation of pseudouridine at positions 38, 39 and 40 in the anticodon stem and loop of transfer RNAs.</text>
</comment>
<accession>A0A9D1PJQ0</accession>
<comment type="catalytic activity">
    <reaction evidence="4 7">
        <text>uridine(38/39/40) in tRNA = pseudouridine(38/39/40) in tRNA</text>
        <dbReference type="Rhea" id="RHEA:22376"/>
        <dbReference type="Rhea" id="RHEA-COMP:10085"/>
        <dbReference type="Rhea" id="RHEA-COMP:10087"/>
        <dbReference type="ChEBI" id="CHEBI:65314"/>
        <dbReference type="ChEBI" id="CHEBI:65315"/>
        <dbReference type="EC" id="5.4.99.12"/>
    </reaction>
</comment>
<dbReference type="NCBIfam" id="TIGR00071">
    <property type="entry name" value="hisT_truA"/>
    <property type="match status" value="1"/>
</dbReference>
<dbReference type="InterPro" id="IPR020095">
    <property type="entry name" value="PsdUridine_synth_TruA_C"/>
</dbReference>
<evidence type="ECO:0000256" key="6">
    <source>
        <dbReference type="PIRSR" id="PIRSR001430-2"/>
    </source>
</evidence>
<keyword evidence="2 4" id="KW-0819">tRNA processing</keyword>
<dbReference type="HAMAP" id="MF_00171">
    <property type="entry name" value="TruA"/>
    <property type="match status" value="1"/>
</dbReference>
<name>A0A9D1PJQ0_9FIRM</name>
<comment type="subunit">
    <text evidence="4">Homodimer.</text>
</comment>
<evidence type="ECO:0000259" key="8">
    <source>
        <dbReference type="Pfam" id="PF01416"/>
    </source>
</evidence>
<feature type="binding site" evidence="4 6">
    <location>
        <position position="111"/>
    </location>
    <ligand>
        <name>substrate</name>
    </ligand>
</feature>
<dbReference type="EMBL" id="DXIE01000046">
    <property type="protein sequence ID" value="HIV62784.1"/>
    <property type="molecule type" value="Genomic_DNA"/>
</dbReference>
<dbReference type="InterPro" id="IPR020097">
    <property type="entry name" value="PsdUridine_synth_TruA_a/b_dom"/>
</dbReference>
<evidence type="ECO:0000256" key="5">
    <source>
        <dbReference type="PIRSR" id="PIRSR001430-1"/>
    </source>
</evidence>
<evidence type="ECO:0000256" key="7">
    <source>
        <dbReference type="RuleBase" id="RU003792"/>
    </source>
</evidence>
<dbReference type="GO" id="GO:0003723">
    <property type="term" value="F:RNA binding"/>
    <property type="evidence" value="ECO:0007669"/>
    <property type="project" value="InterPro"/>
</dbReference>
<dbReference type="SUPFAM" id="SSF55120">
    <property type="entry name" value="Pseudouridine synthase"/>
    <property type="match status" value="1"/>
</dbReference>
<dbReference type="EC" id="5.4.99.12" evidence="4"/>
<dbReference type="PANTHER" id="PTHR11142:SF22">
    <property type="entry name" value="TRNA PSEUDOURIDINE SYNTHASE A 2"/>
    <property type="match status" value="1"/>
</dbReference>
<dbReference type="Gene3D" id="3.30.70.660">
    <property type="entry name" value="Pseudouridine synthase I, catalytic domain, C-terminal subdomain"/>
    <property type="match status" value="1"/>
</dbReference>
<dbReference type="InterPro" id="IPR020094">
    <property type="entry name" value="TruA/RsuA/RluB/E/F_N"/>
</dbReference>
<organism evidence="9 10">
    <name type="scientific">Candidatus Butyricicoccus avistercoris</name>
    <dbReference type="NCBI Taxonomy" id="2838518"/>
    <lineage>
        <taxon>Bacteria</taxon>
        <taxon>Bacillati</taxon>
        <taxon>Bacillota</taxon>
        <taxon>Clostridia</taxon>
        <taxon>Eubacteriales</taxon>
        <taxon>Butyricicoccaceae</taxon>
        <taxon>Butyricicoccus</taxon>
    </lineage>
</organism>
<sequence length="246" mass="28207">MTNFKIIVQYDGSRYQGWQRLGNTDNTIQGKIESVLSKMCGHNVEIHGAGRTDAGVHAMAQVAHFKINTDKTANQIKEYLNTYLPQDIGIMSCEVMPERFHARLNAKSKHYSYRLWDSKNKNIFERKYVTSIEKELNVHKMQDAAKLLCGTHDFRSFSSVNKRFKKSTVRTIEKIDIIRLGGEVRIDFYGDGFLYNMVRILTGTLVEIGTGERDIKSIEKAFLSLDRQDTGITMPPQGLILQEVFY</sequence>
<comment type="similarity">
    <text evidence="1 4 7">Belongs to the tRNA pseudouridine synthase TruA family.</text>
</comment>
<comment type="caution">
    <text evidence="9">The sequence shown here is derived from an EMBL/GenBank/DDBJ whole genome shotgun (WGS) entry which is preliminary data.</text>
</comment>
<evidence type="ECO:0000313" key="9">
    <source>
        <dbReference type="EMBL" id="HIV62784.1"/>
    </source>
</evidence>
<dbReference type="FunFam" id="3.30.70.580:FF:000001">
    <property type="entry name" value="tRNA pseudouridine synthase A"/>
    <property type="match status" value="1"/>
</dbReference>
<evidence type="ECO:0000256" key="2">
    <source>
        <dbReference type="ARBA" id="ARBA00022694"/>
    </source>
</evidence>
<dbReference type="PANTHER" id="PTHR11142">
    <property type="entry name" value="PSEUDOURIDYLATE SYNTHASE"/>
    <property type="match status" value="1"/>
</dbReference>
<feature type="domain" description="Pseudouridine synthase I TruA alpha/beta" evidence="8">
    <location>
        <begin position="7"/>
        <end position="102"/>
    </location>
</feature>
<dbReference type="AlphaFoldDB" id="A0A9D1PJQ0"/>
<reference evidence="9" key="2">
    <citation type="submission" date="2021-04" db="EMBL/GenBank/DDBJ databases">
        <authorList>
            <person name="Gilroy R."/>
        </authorList>
    </citation>
    <scope>NUCLEOTIDE SEQUENCE</scope>
    <source>
        <strain evidence="9">CHK193-4272</strain>
    </source>
</reference>
<evidence type="ECO:0000256" key="3">
    <source>
        <dbReference type="ARBA" id="ARBA00023235"/>
    </source>
</evidence>
<protein>
    <recommendedName>
        <fullName evidence="4">tRNA pseudouridine synthase A</fullName>
        <ecNumber evidence="4">5.4.99.12</ecNumber>
    </recommendedName>
    <alternativeName>
        <fullName evidence="4">tRNA pseudouridine(38-40) synthase</fullName>
    </alternativeName>
    <alternativeName>
        <fullName evidence="4">tRNA pseudouridylate synthase I</fullName>
    </alternativeName>
    <alternativeName>
        <fullName evidence="4">tRNA-uridine isomerase I</fullName>
    </alternativeName>
</protein>
<evidence type="ECO:0000256" key="4">
    <source>
        <dbReference type="HAMAP-Rule" id="MF_00171"/>
    </source>
</evidence>